<dbReference type="Proteomes" id="UP000179059">
    <property type="component" value="Unassembled WGS sequence"/>
</dbReference>
<feature type="chain" id="PRO_5009582261" evidence="2">
    <location>
        <begin position="25"/>
        <end position="567"/>
    </location>
</feature>
<dbReference type="AlphaFoldDB" id="A0A1G2CCL6"/>
<dbReference type="STRING" id="1798647.A2855_02680"/>
<proteinExistence type="predicted"/>
<name>A0A1G2CCL6_9BACT</name>
<reference evidence="3 4" key="1">
    <citation type="journal article" date="2016" name="Nat. Commun.">
        <title>Thousands of microbial genomes shed light on interconnected biogeochemical processes in an aquifer system.</title>
        <authorList>
            <person name="Anantharaman K."/>
            <person name="Brown C.T."/>
            <person name="Hug L.A."/>
            <person name="Sharon I."/>
            <person name="Castelle C.J."/>
            <person name="Probst A.J."/>
            <person name="Thomas B.C."/>
            <person name="Singh A."/>
            <person name="Wilkins M.J."/>
            <person name="Karaoz U."/>
            <person name="Brodie E.L."/>
            <person name="Williams K.H."/>
            <person name="Hubbard S.S."/>
            <person name="Banfield J.F."/>
        </authorList>
    </citation>
    <scope>NUCLEOTIDE SEQUENCE [LARGE SCALE GENOMIC DNA]</scope>
</reference>
<sequence length="567" mass="59782">MIKNKALAALVLAAVITLTPLAQAAAPNQQPHQSLTIESTGLSAPFTANYMAAQALSGNILLASVFGNNYWIRVGDAVLVNSSGATISMAALRNAKTVSVLGAYIGGPFQVTARRVQVMATDWQPLPDDVPPPPAGESSDDHSALSLQSGDSGGGDSGGGGVPLQLLDALYQHALTGENIDNAAVRSELRTGGGAVTQWNSFGGSQNLALVAHAALGDYKFLSGIAEFSKYSTGGVFNKELGSPGYYFAAPTLAFMVALRDAKKFGDTEAVNVISSYLRSHWALWSLATVPTKRTSAWLNHYDRVQTTGSSSKFQPTPTVALAGERWGTVWGGAIQPDLYSDRASYYVSWALGLSRGDVYAAPVVKVLAGVTKYNQNTPADIWGISDADRTLFKEIVNGNRSRLGEVLKIIEVHGVYNHLIRIRRTTNGVETIFFKSLNGNKPTHAATNVTNQGAWKGIRPCLDNTGSNPGYKVSVANGIITATGNPSNCRTVSMPELDGQLIYSVVLEKDRAYEGNVTSVDGVTIPPAPSGSSPDDGDGRLGDGGGGAAGDEEPPLLNGFDINFKY</sequence>
<feature type="region of interest" description="Disordered" evidence="1">
    <location>
        <begin position="123"/>
        <end position="158"/>
    </location>
</feature>
<evidence type="ECO:0000313" key="4">
    <source>
        <dbReference type="Proteomes" id="UP000179059"/>
    </source>
</evidence>
<feature type="region of interest" description="Disordered" evidence="1">
    <location>
        <begin position="519"/>
        <end position="567"/>
    </location>
</feature>
<organism evidence="3 4">
    <name type="scientific">Candidatus Liptonbacteria bacterium RIFCSPHIGHO2_01_FULL_57_28</name>
    <dbReference type="NCBI Taxonomy" id="1798647"/>
    <lineage>
        <taxon>Bacteria</taxon>
        <taxon>Candidatus Liptoniibacteriota</taxon>
    </lineage>
</organism>
<keyword evidence="2" id="KW-0732">Signal</keyword>
<protein>
    <submittedName>
        <fullName evidence="3">Uncharacterized protein</fullName>
    </submittedName>
</protein>
<comment type="caution">
    <text evidence="3">The sequence shown here is derived from an EMBL/GenBank/DDBJ whole genome shotgun (WGS) entry which is preliminary data.</text>
</comment>
<evidence type="ECO:0000256" key="1">
    <source>
        <dbReference type="SAM" id="MobiDB-lite"/>
    </source>
</evidence>
<evidence type="ECO:0000313" key="3">
    <source>
        <dbReference type="EMBL" id="OGY98410.1"/>
    </source>
</evidence>
<feature type="signal peptide" evidence="2">
    <location>
        <begin position="1"/>
        <end position="24"/>
    </location>
</feature>
<gene>
    <name evidence="3" type="ORF">A2855_02680</name>
</gene>
<accession>A0A1G2CCL6</accession>
<evidence type="ECO:0000256" key="2">
    <source>
        <dbReference type="SAM" id="SignalP"/>
    </source>
</evidence>
<dbReference type="EMBL" id="MHKX01000009">
    <property type="protein sequence ID" value="OGY98410.1"/>
    <property type="molecule type" value="Genomic_DNA"/>
</dbReference>